<evidence type="ECO:0000313" key="2">
    <source>
        <dbReference type="Proteomes" id="UP000285266"/>
    </source>
</evidence>
<gene>
    <name evidence="1" type="ORF">BMONG18_1601</name>
</gene>
<accession>A0A423UC65</accession>
<dbReference type="Proteomes" id="UP000285266">
    <property type="component" value="Unassembled WGS sequence"/>
</dbReference>
<reference evidence="1 2" key="1">
    <citation type="submission" date="2018-07" db="EMBL/GenBank/DDBJ databases">
        <title>The role of parmesan cheese in vectoring bovine microbiota.</title>
        <authorList>
            <person name="Lugli G.A."/>
            <person name="Milani C."/>
        </authorList>
    </citation>
    <scope>NUCLEOTIDE SEQUENCE [LARGE SCALE GENOMIC DNA]</scope>
    <source>
        <strain evidence="1 2">BMONG18</strain>
    </source>
</reference>
<proteinExistence type="predicted"/>
<dbReference type="EMBL" id="QRAJ01000013">
    <property type="protein sequence ID" value="ROT86281.1"/>
    <property type="molecule type" value="Genomic_DNA"/>
</dbReference>
<comment type="caution">
    <text evidence="1">The sequence shown here is derived from an EMBL/GenBank/DDBJ whole genome shotgun (WGS) entry which is preliminary data.</text>
</comment>
<protein>
    <submittedName>
        <fullName evidence="1">Uncharacterized protein</fullName>
    </submittedName>
</protein>
<evidence type="ECO:0000313" key="1">
    <source>
        <dbReference type="EMBL" id="ROT86281.1"/>
    </source>
</evidence>
<dbReference type="RefSeq" id="WP_123645346.1">
    <property type="nucleotide sequence ID" value="NZ_QRAJ01000013.1"/>
</dbReference>
<organism evidence="1 2">
    <name type="scientific">Bifidobacterium mongoliense</name>
    <dbReference type="NCBI Taxonomy" id="518643"/>
    <lineage>
        <taxon>Bacteria</taxon>
        <taxon>Bacillati</taxon>
        <taxon>Actinomycetota</taxon>
        <taxon>Actinomycetes</taxon>
        <taxon>Bifidobacteriales</taxon>
        <taxon>Bifidobacteriaceae</taxon>
        <taxon>Bifidobacterium</taxon>
    </lineage>
</organism>
<dbReference type="AlphaFoldDB" id="A0A423UC65"/>
<name>A0A423UC65_9BIFI</name>
<sequence length="97" mass="10880">MSLMIDDLDQAVALIKKHRYDQMPSNRRVAMWQALNQIAAELCYRLDDEKILPEDGLTALRTAAGLDTGLTGAMPISSELVITTLIQNHIDKLQEEE</sequence>